<dbReference type="SUPFAM" id="SSF101473">
    <property type="entry name" value="DhaL-like"/>
    <property type="match status" value="1"/>
</dbReference>
<dbReference type="GO" id="GO:0004371">
    <property type="term" value="F:glycerone kinase activity"/>
    <property type="evidence" value="ECO:0007669"/>
    <property type="project" value="InterPro"/>
</dbReference>
<name>A0A6J6SQ59_9ZZZZ</name>
<dbReference type="PANTHER" id="PTHR33434">
    <property type="entry name" value="DEGV DOMAIN-CONTAINING PROTEIN DR_1986-RELATED"/>
    <property type="match status" value="1"/>
</dbReference>
<accession>A0A6J6SQ59</accession>
<dbReference type="SMART" id="SM01121">
    <property type="entry name" value="Dak1_2"/>
    <property type="match status" value="1"/>
</dbReference>
<feature type="region of interest" description="Disordered" evidence="1">
    <location>
        <begin position="166"/>
        <end position="185"/>
    </location>
</feature>
<feature type="domain" description="DhaL" evidence="2">
    <location>
        <begin position="23"/>
        <end position="222"/>
    </location>
</feature>
<protein>
    <submittedName>
        <fullName evidence="3">Unannotated protein</fullName>
    </submittedName>
</protein>
<dbReference type="Pfam" id="PF21645">
    <property type="entry name" value="FakA-like_M"/>
    <property type="match status" value="1"/>
</dbReference>
<dbReference type="InterPro" id="IPR019986">
    <property type="entry name" value="YloV-like"/>
</dbReference>
<dbReference type="Gene3D" id="1.25.40.340">
    <property type="match status" value="1"/>
</dbReference>
<evidence type="ECO:0000256" key="1">
    <source>
        <dbReference type="SAM" id="MobiDB-lite"/>
    </source>
</evidence>
<organism evidence="3">
    <name type="scientific">freshwater metagenome</name>
    <dbReference type="NCBI Taxonomy" id="449393"/>
    <lineage>
        <taxon>unclassified sequences</taxon>
        <taxon>metagenomes</taxon>
        <taxon>ecological metagenomes</taxon>
    </lineage>
</organism>
<dbReference type="AlphaFoldDB" id="A0A6J6SQ59"/>
<sequence length="558" mass="56589">MHAKRPVQPAMSAIQSSLVHPAALVRDWAHAALAGLGEARAEIDALNVFPVPDGDTGTNVYLTMEAACAGIEEALAVDGSGPSAAMGLARGSLLGARGNSGVILSQILRGTAEVLAAIPSGRSIRGTDIAAMLERGSELAYSAVARPVEGTILTVARAAARAARAASSRSASDSPAEAAGAASDGAAEALEQTPTLLESLRVAGVVDAGGRALVVVLDALVEVVTGSTRVPTARRAGPLLPTRPTGYLPARLLIGAPSDGPAFEVMYLLDADEAAVGRLREELQLLGDSLVVSGSAPLWNVHVHVDDPGAAVEAGIEAGRPHRIRITALDREAVGQDQPKRAIVAVTHGPGTAELLRGAGVITVPALPNTRPSTAELLSAVLASDAGEVILLPSDGDTRAVAGVVAAEARASGVRVSVIPTRAIVQSLAAAAVHDPSAAFEEDVVAMTRAAGATRYAAVTVATRDVLTTAGPCRVGDILGLVDGDISAVGEDSALVARELLNAMLAAGGELVTLVFGRDIDSSFGDELTGWLATVHPMVEVVAYDGGQPLWPVIIGVE</sequence>
<dbReference type="PANTHER" id="PTHR33434:SF4">
    <property type="entry name" value="PHOSPHATASE PROTEIN"/>
    <property type="match status" value="1"/>
</dbReference>
<dbReference type="NCBIfam" id="TIGR03599">
    <property type="entry name" value="YloV"/>
    <property type="match status" value="1"/>
</dbReference>
<dbReference type="GO" id="GO:0006071">
    <property type="term" value="P:glycerol metabolic process"/>
    <property type="evidence" value="ECO:0007669"/>
    <property type="project" value="InterPro"/>
</dbReference>
<reference evidence="3" key="1">
    <citation type="submission" date="2020-05" db="EMBL/GenBank/DDBJ databases">
        <authorList>
            <person name="Chiriac C."/>
            <person name="Salcher M."/>
            <person name="Ghai R."/>
            <person name="Kavagutti S V."/>
        </authorList>
    </citation>
    <scope>NUCLEOTIDE SEQUENCE</scope>
</reference>
<evidence type="ECO:0000313" key="3">
    <source>
        <dbReference type="EMBL" id="CAB4736883.1"/>
    </source>
</evidence>
<dbReference type="Pfam" id="PF13684">
    <property type="entry name" value="FakA-like_C"/>
    <property type="match status" value="1"/>
</dbReference>
<dbReference type="InterPro" id="IPR050270">
    <property type="entry name" value="DegV_domain_contain"/>
</dbReference>
<dbReference type="SMART" id="SM01120">
    <property type="entry name" value="Dak2"/>
    <property type="match status" value="1"/>
</dbReference>
<proteinExistence type="predicted"/>
<dbReference type="InterPro" id="IPR036117">
    <property type="entry name" value="DhaL_dom_sf"/>
</dbReference>
<dbReference type="EMBL" id="CAFBPD010000265">
    <property type="protein sequence ID" value="CAB5021354.1"/>
    <property type="molecule type" value="Genomic_DNA"/>
</dbReference>
<dbReference type="InterPro" id="IPR004007">
    <property type="entry name" value="DhaL_dom"/>
</dbReference>
<evidence type="ECO:0000313" key="4">
    <source>
        <dbReference type="EMBL" id="CAB5021354.1"/>
    </source>
</evidence>
<dbReference type="InterPro" id="IPR048394">
    <property type="entry name" value="FakA-like_M"/>
</dbReference>
<evidence type="ECO:0000259" key="2">
    <source>
        <dbReference type="PROSITE" id="PS51480"/>
    </source>
</evidence>
<dbReference type="InterPro" id="IPR033470">
    <property type="entry name" value="FakA-like_C"/>
</dbReference>
<dbReference type="EMBL" id="CAEZYW010000061">
    <property type="protein sequence ID" value="CAB4736883.1"/>
    <property type="molecule type" value="Genomic_DNA"/>
</dbReference>
<dbReference type="Pfam" id="PF02734">
    <property type="entry name" value="Dak2"/>
    <property type="match status" value="1"/>
</dbReference>
<dbReference type="PROSITE" id="PS51480">
    <property type="entry name" value="DHAL"/>
    <property type="match status" value="1"/>
</dbReference>
<gene>
    <name evidence="3" type="ORF">UFOPK2786_00539</name>
    <name evidence="4" type="ORF">UFOPK4061_01415</name>
</gene>